<dbReference type="AlphaFoldDB" id="A0A846XF60"/>
<keyword evidence="1" id="KW-1133">Transmembrane helix</keyword>
<keyword evidence="1" id="KW-0812">Transmembrane</keyword>
<dbReference type="RefSeq" id="WP_068046604.1">
    <property type="nucleotide sequence ID" value="NZ_JAAXOO010000004.1"/>
</dbReference>
<protein>
    <submittedName>
        <fullName evidence="2">Alkaline shock response membrane anchor protein AmaP</fullName>
    </submittedName>
</protein>
<evidence type="ECO:0000313" key="2">
    <source>
        <dbReference type="EMBL" id="NKY34592.1"/>
    </source>
</evidence>
<proteinExistence type="predicted"/>
<comment type="caution">
    <text evidence="2">The sequence shown here is derived from an EMBL/GenBank/DDBJ whole genome shotgun (WGS) entry which is preliminary data.</text>
</comment>
<organism evidence="2 3">
    <name type="scientific">Nocardia speluncae</name>
    <dbReference type="NCBI Taxonomy" id="419477"/>
    <lineage>
        <taxon>Bacteria</taxon>
        <taxon>Bacillati</taxon>
        <taxon>Actinomycetota</taxon>
        <taxon>Actinomycetes</taxon>
        <taxon>Mycobacteriales</taxon>
        <taxon>Nocardiaceae</taxon>
        <taxon>Nocardia</taxon>
    </lineage>
</organism>
<sequence>MTYANRPARLNRILLALLGVALLTAGALALAAYSGRLGWVDAQTLLVPGTAAPPDWVFWLVITGATVLGLLCLRWLVAQLFRMPRPVSWQIAADGSAGRTELSSRTAATAVAADIESYGDVRAADAWLSGPRATPELHLVVTAEPGADIPRLRDRIHDEAVARLRRALDVGTLPVRLELGFARAGQGARLR</sequence>
<accession>A0A846XF60</accession>
<name>A0A846XF60_9NOCA</name>
<reference evidence="2 3" key="1">
    <citation type="submission" date="2020-04" db="EMBL/GenBank/DDBJ databases">
        <title>MicrobeNet Type strains.</title>
        <authorList>
            <person name="Nicholson A.C."/>
        </authorList>
    </citation>
    <scope>NUCLEOTIDE SEQUENCE [LARGE SCALE GENOMIC DNA]</scope>
    <source>
        <strain evidence="2 3">DSM 45078</strain>
    </source>
</reference>
<keyword evidence="1" id="KW-0472">Membrane</keyword>
<dbReference type="Proteomes" id="UP000565715">
    <property type="component" value="Unassembled WGS sequence"/>
</dbReference>
<dbReference type="EMBL" id="JAAXOO010000004">
    <property type="protein sequence ID" value="NKY34592.1"/>
    <property type="molecule type" value="Genomic_DNA"/>
</dbReference>
<evidence type="ECO:0000256" key="1">
    <source>
        <dbReference type="SAM" id="Phobius"/>
    </source>
</evidence>
<keyword evidence="3" id="KW-1185">Reference proteome</keyword>
<gene>
    <name evidence="2" type="ORF">HGA13_16135</name>
</gene>
<evidence type="ECO:0000313" key="3">
    <source>
        <dbReference type="Proteomes" id="UP000565715"/>
    </source>
</evidence>
<feature type="transmembrane region" description="Helical" evidence="1">
    <location>
        <begin position="56"/>
        <end position="77"/>
    </location>
</feature>